<accession>A0A3E5AIK6</accession>
<feature type="domain" description="TNT" evidence="3">
    <location>
        <begin position="500"/>
        <end position="601"/>
    </location>
</feature>
<evidence type="ECO:0000256" key="1">
    <source>
        <dbReference type="ARBA" id="ARBA00004613"/>
    </source>
</evidence>
<dbReference type="Pfam" id="PF14449">
    <property type="entry name" value="PT-TG"/>
    <property type="match status" value="1"/>
</dbReference>
<evidence type="ECO:0000313" key="6">
    <source>
        <dbReference type="Proteomes" id="UP000260970"/>
    </source>
</evidence>
<sequence length="601" mass="66838">MEEEIKKAYMDWSEKGVSYLNCMYVYDTMMDVDEALQTCDTILDEIDLGIDYTSRKKDIDRLLEGHGTLHRYIDVLNCYVDDKLDQPLKKDFKKNATETISRIHLEDFEVDNTLGLTENNYITGGMGYAGTMVEQEKAKLTFADFIGTSDGKADGNGLHMAYTNGSVEDFASIFAAQYEAMKASGALGEDNNLTQQEFLEQFYRQGEFTHDSSNPFLNFVSSVLDITIIKPVIEACTGEDLITGEDLTDMERGLKVVFAMVDLVTLGGAIAATKFSEMGLKEGLKAFGKTALIDFAGNTAACGVGALGETFDWPVPVTMMLSLAAGITVSISGNKLLFKNADGIEIGAKTLSDAEVKKIGDVLDEGLDINFVSEDLNNILKNKGVTLEEFNALRLRDVSTLSEEERVMLREIGEQLTEDERLKLIGKSTWDKIVNSISSEDRKKIQGWKNPPSEEVYLKNKKVFDNPKYYNQTTGEPIWPGQNGDPNIDGFLNGKYEDTKLRPGEQIDRYGGNNGTFFGDEGTSIPERAMAPNSDFSKYNKYVVAREMPVRKGKIAPWFDQPGGGIQYQIDPGFVSSIKSKLRPKEDFIDGLVRMGYLDRI</sequence>
<evidence type="ECO:0000259" key="3">
    <source>
        <dbReference type="Pfam" id="PF14021"/>
    </source>
</evidence>
<comment type="caution">
    <text evidence="5">The sequence shown here is derived from an EMBL/GenBank/DDBJ whole genome shotgun (WGS) entry which is preliminary data.</text>
</comment>
<keyword evidence="2" id="KW-0964">Secreted</keyword>
<dbReference type="PANTHER" id="PTHR42059:SF1">
    <property type="entry name" value="TNT DOMAIN-CONTAINING PROTEIN"/>
    <property type="match status" value="1"/>
</dbReference>
<evidence type="ECO:0000313" key="5">
    <source>
        <dbReference type="EMBL" id="RGN18744.1"/>
    </source>
</evidence>
<protein>
    <submittedName>
        <fullName evidence="5">DUF4237 domain-containing protein</fullName>
    </submittedName>
</protein>
<proteinExistence type="predicted"/>
<evidence type="ECO:0000256" key="2">
    <source>
        <dbReference type="ARBA" id="ARBA00022525"/>
    </source>
</evidence>
<comment type="subcellular location">
    <subcellularLocation>
        <location evidence="1">Secreted</location>
    </subcellularLocation>
</comment>
<dbReference type="InterPro" id="IPR025331">
    <property type="entry name" value="TNT"/>
</dbReference>
<dbReference type="Proteomes" id="UP000260970">
    <property type="component" value="Unassembled WGS sequence"/>
</dbReference>
<dbReference type="PANTHER" id="PTHR42059">
    <property type="entry name" value="TNT DOMAIN-CONTAINING PROTEIN"/>
    <property type="match status" value="1"/>
</dbReference>
<dbReference type="Pfam" id="PF14021">
    <property type="entry name" value="TNT"/>
    <property type="match status" value="1"/>
</dbReference>
<dbReference type="RefSeq" id="WP_117752437.1">
    <property type="nucleotide sequence ID" value="NZ_QSUG01000036.1"/>
</dbReference>
<feature type="domain" description="Pre-toxin TG" evidence="4">
    <location>
        <begin position="226"/>
        <end position="269"/>
    </location>
</feature>
<dbReference type="EMBL" id="QSUG01000036">
    <property type="protein sequence ID" value="RGN18744.1"/>
    <property type="molecule type" value="Genomic_DNA"/>
</dbReference>
<dbReference type="AlphaFoldDB" id="A0A3E5AIK6"/>
<dbReference type="InterPro" id="IPR053024">
    <property type="entry name" value="Fungal_surface_NADase"/>
</dbReference>
<dbReference type="InterPro" id="IPR027797">
    <property type="entry name" value="PT-TG_dom"/>
</dbReference>
<evidence type="ECO:0000259" key="4">
    <source>
        <dbReference type="Pfam" id="PF14449"/>
    </source>
</evidence>
<dbReference type="GO" id="GO:0050135">
    <property type="term" value="F:NADP+ nucleosidase activity"/>
    <property type="evidence" value="ECO:0007669"/>
    <property type="project" value="InterPro"/>
</dbReference>
<dbReference type="GO" id="GO:0005576">
    <property type="term" value="C:extracellular region"/>
    <property type="evidence" value="ECO:0007669"/>
    <property type="project" value="UniProtKB-SubCell"/>
</dbReference>
<organism evidence="5 6">
    <name type="scientific">Agathobacter rectalis</name>
    <dbReference type="NCBI Taxonomy" id="39491"/>
    <lineage>
        <taxon>Bacteria</taxon>
        <taxon>Bacillati</taxon>
        <taxon>Bacillota</taxon>
        <taxon>Clostridia</taxon>
        <taxon>Lachnospirales</taxon>
        <taxon>Lachnospiraceae</taxon>
        <taxon>Agathobacter</taxon>
    </lineage>
</organism>
<name>A0A3E5AIK6_9FIRM</name>
<gene>
    <name evidence="5" type="ORF">DXB72_16390</name>
</gene>
<reference evidence="5 6" key="1">
    <citation type="submission" date="2018-08" db="EMBL/GenBank/DDBJ databases">
        <title>A genome reference for cultivated species of the human gut microbiota.</title>
        <authorList>
            <person name="Zou Y."/>
            <person name="Xue W."/>
            <person name="Luo G."/>
        </authorList>
    </citation>
    <scope>NUCLEOTIDE SEQUENCE [LARGE SCALE GENOMIC DNA]</scope>
    <source>
        <strain evidence="5 6">OM05-6AA</strain>
    </source>
</reference>